<feature type="transmembrane region" description="Helical" evidence="1">
    <location>
        <begin position="100"/>
        <end position="117"/>
    </location>
</feature>
<organism evidence="2 3">
    <name type="scientific">Phytophthora fragariaefolia</name>
    <dbReference type="NCBI Taxonomy" id="1490495"/>
    <lineage>
        <taxon>Eukaryota</taxon>
        <taxon>Sar</taxon>
        <taxon>Stramenopiles</taxon>
        <taxon>Oomycota</taxon>
        <taxon>Peronosporomycetes</taxon>
        <taxon>Peronosporales</taxon>
        <taxon>Peronosporaceae</taxon>
        <taxon>Phytophthora</taxon>
    </lineage>
</organism>
<protein>
    <submittedName>
        <fullName evidence="2">Unnamed protein product</fullName>
    </submittedName>
</protein>
<dbReference type="AlphaFoldDB" id="A0A9W6TNL8"/>
<reference evidence="2" key="1">
    <citation type="submission" date="2023-04" db="EMBL/GenBank/DDBJ databases">
        <title>Phytophthora fragariaefolia NBRC 109709.</title>
        <authorList>
            <person name="Ichikawa N."/>
            <person name="Sato H."/>
            <person name="Tonouchi N."/>
        </authorList>
    </citation>
    <scope>NUCLEOTIDE SEQUENCE</scope>
    <source>
        <strain evidence="2">NBRC 109709</strain>
    </source>
</reference>
<keyword evidence="1" id="KW-1133">Transmembrane helix</keyword>
<comment type="caution">
    <text evidence="2">The sequence shown here is derived from an EMBL/GenBank/DDBJ whole genome shotgun (WGS) entry which is preliminary data.</text>
</comment>
<gene>
    <name evidence="2" type="ORF">Pfra01_000185000</name>
</gene>
<proteinExistence type="predicted"/>
<keyword evidence="1" id="KW-0472">Membrane</keyword>
<evidence type="ECO:0000313" key="2">
    <source>
        <dbReference type="EMBL" id="GMF19014.1"/>
    </source>
</evidence>
<accession>A0A9W6TNL8</accession>
<feature type="transmembrane region" description="Helical" evidence="1">
    <location>
        <begin position="129"/>
        <end position="149"/>
    </location>
</feature>
<sequence>MTQPANQQIQPNRTSGLLSELGETPVLECELDIDVRRFRAVVGSLLLAGLLVGSMLPFAHDGVQITSFQSHEVDAAEQKRLLDKYNSISGSLTVLLMKPIDTFLTMVIAVVSLSITTKFNVDREQRCRLFTMGVVGAVSYLMNIGFSALNMQVIPGKVHSILYSSELNAIHNTEPNATYPLLNSWDTKFRESEPANSVRNTILRNLFVTTEDIPTWCNRTDYYPLPFKNLIASYGFPALSWQQQALSEAVEPTASVTMPMNTNSGELQHHEDLPMDRSIATNLAVYALVLSNTFLGWWGAHDEAWGMYSPGYVSNDYPDSLVMADYFNLTKPSSDNATFVRNIHEVLVDYFKKAENASTDDEHAKIELSHVDVGDTVIFDALTIEVPTKPFGEQEDNSSTSNPFYKTLYTYGCSLGACLGDE</sequence>
<dbReference type="OrthoDB" id="92421at2759"/>
<evidence type="ECO:0000313" key="3">
    <source>
        <dbReference type="Proteomes" id="UP001165121"/>
    </source>
</evidence>
<evidence type="ECO:0000256" key="1">
    <source>
        <dbReference type="SAM" id="Phobius"/>
    </source>
</evidence>
<dbReference type="EMBL" id="BSXT01000145">
    <property type="protein sequence ID" value="GMF19014.1"/>
    <property type="molecule type" value="Genomic_DNA"/>
</dbReference>
<feature type="transmembrane region" description="Helical" evidence="1">
    <location>
        <begin position="40"/>
        <end position="59"/>
    </location>
</feature>
<dbReference type="Proteomes" id="UP001165121">
    <property type="component" value="Unassembled WGS sequence"/>
</dbReference>
<keyword evidence="1" id="KW-0812">Transmembrane</keyword>
<name>A0A9W6TNL8_9STRA</name>
<keyword evidence="3" id="KW-1185">Reference proteome</keyword>